<protein>
    <submittedName>
        <fullName evidence="1">Uncharacterized protein</fullName>
    </submittedName>
</protein>
<sequence length="42" mass="4834">MTSSPKPPWNCMILKNSLLAFNIPTSTTMQIFRKCMAFRTLI</sequence>
<dbReference type="EMBL" id="KI686000">
    <property type="protein sequence ID" value="ETK88192.1"/>
    <property type="molecule type" value="Genomic_DNA"/>
</dbReference>
<evidence type="ECO:0000313" key="1">
    <source>
        <dbReference type="EMBL" id="ETK88192.1"/>
    </source>
</evidence>
<accession>W2GYY5</accession>
<name>W2GYY5_PHYNI</name>
<dbReference type="AlphaFoldDB" id="W2GYY5"/>
<organism evidence="1">
    <name type="scientific">Phytophthora nicotianae</name>
    <name type="common">Potato buckeye rot agent</name>
    <name type="synonym">Phytophthora parasitica</name>
    <dbReference type="NCBI Taxonomy" id="4792"/>
    <lineage>
        <taxon>Eukaryota</taxon>
        <taxon>Sar</taxon>
        <taxon>Stramenopiles</taxon>
        <taxon>Oomycota</taxon>
        <taxon>Peronosporomycetes</taxon>
        <taxon>Peronosporales</taxon>
        <taxon>Peronosporaceae</taxon>
        <taxon>Phytophthora</taxon>
    </lineage>
</organism>
<dbReference type="Proteomes" id="UP000053236">
    <property type="component" value="Unassembled WGS sequence"/>
</dbReference>
<proteinExistence type="predicted"/>
<reference evidence="1" key="1">
    <citation type="submission" date="2013-11" db="EMBL/GenBank/DDBJ databases">
        <title>The Genome Sequence of Phytophthora parasitica CJ02B3.</title>
        <authorList>
            <consortium name="The Broad Institute Genomics Platform"/>
            <person name="Russ C."/>
            <person name="Tyler B."/>
            <person name="Panabieres F."/>
            <person name="Shan W."/>
            <person name="Tripathy S."/>
            <person name="Grunwald N."/>
            <person name="Machado M."/>
            <person name="Johnson C.S."/>
            <person name="Arredondo F."/>
            <person name="Hong C."/>
            <person name="Coffey M."/>
            <person name="Young S.K."/>
            <person name="Zeng Q."/>
            <person name="Gargeya S."/>
            <person name="Fitzgerald M."/>
            <person name="Abouelleil A."/>
            <person name="Alvarado L."/>
            <person name="Chapman S.B."/>
            <person name="Gainer-Dewar J."/>
            <person name="Goldberg J."/>
            <person name="Griggs A."/>
            <person name="Gujja S."/>
            <person name="Hansen M."/>
            <person name="Howarth C."/>
            <person name="Imamovic A."/>
            <person name="Ireland A."/>
            <person name="Larimer J."/>
            <person name="McCowan C."/>
            <person name="Murphy C."/>
            <person name="Pearson M."/>
            <person name="Poon T.W."/>
            <person name="Priest M."/>
            <person name="Roberts A."/>
            <person name="Saif S."/>
            <person name="Shea T."/>
            <person name="Sykes S."/>
            <person name="Wortman J."/>
            <person name="Nusbaum C."/>
            <person name="Birren B."/>
        </authorList>
    </citation>
    <scope>NUCLEOTIDE SEQUENCE [LARGE SCALE GENOMIC DNA]</scope>
    <source>
        <strain evidence="1">CJ02B3</strain>
    </source>
</reference>
<gene>
    <name evidence="1" type="ORF">L915_07530</name>
</gene>